<dbReference type="Pfam" id="PF13920">
    <property type="entry name" value="zf-C3HC4_3"/>
    <property type="match status" value="1"/>
</dbReference>
<dbReference type="PROSITE" id="PS50089">
    <property type="entry name" value="ZF_RING_2"/>
    <property type="match status" value="1"/>
</dbReference>
<evidence type="ECO:0000313" key="18">
    <source>
        <dbReference type="Proteomes" id="UP000327493"/>
    </source>
</evidence>
<evidence type="ECO:0000256" key="4">
    <source>
        <dbReference type="ARBA" id="ARBA00022723"/>
    </source>
</evidence>
<dbReference type="AlphaFoldDB" id="A0A5J5CR39"/>
<dbReference type="SUPFAM" id="SSF49879">
    <property type="entry name" value="SMAD/FHA domain"/>
    <property type="match status" value="1"/>
</dbReference>
<dbReference type="PROSITE" id="PS00518">
    <property type="entry name" value="ZF_RING_1"/>
    <property type="match status" value="1"/>
</dbReference>
<evidence type="ECO:0000256" key="9">
    <source>
        <dbReference type="ARBA" id="ARBA00022853"/>
    </source>
</evidence>
<evidence type="ECO:0000259" key="15">
    <source>
        <dbReference type="PROSITE" id="PS50006"/>
    </source>
</evidence>
<dbReference type="UniPathway" id="UPA00143"/>
<gene>
    <name evidence="12" type="primary">RNF8</name>
    <name evidence="17" type="ORF">FQN60_015621</name>
</gene>
<dbReference type="InterPro" id="IPR013083">
    <property type="entry name" value="Znf_RING/FYVE/PHD"/>
</dbReference>
<keyword evidence="10 12" id="KW-0234">DNA repair</keyword>
<dbReference type="FunFam" id="2.60.200.20:FF:000015">
    <property type="entry name" value="E3 ubiquitin-protein ligase RNF8"/>
    <property type="match status" value="1"/>
</dbReference>
<feature type="domain" description="RING-type" evidence="16">
    <location>
        <begin position="339"/>
        <end position="377"/>
    </location>
</feature>
<dbReference type="GO" id="GO:0061630">
    <property type="term" value="F:ubiquitin protein ligase activity"/>
    <property type="evidence" value="ECO:0007669"/>
    <property type="project" value="UniProtKB-EC"/>
</dbReference>
<proteinExistence type="inferred from homology"/>
<dbReference type="InterPro" id="IPR017335">
    <property type="entry name" value="RNF8"/>
</dbReference>
<organism evidence="17 18">
    <name type="scientific">Etheostoma spectabile</name>
    <name type="common">orangethroat darter</name>
    <dbReference type="NCBI Taxonomy" id="54343"/>
    <lineage>
        <taxon>Eukaryota</taxon>
        <taxon>Metazoa</taxon>
        <taxon>Chordata</taxon>
        <taxon>Craniata</taxon>
        <taxon>Vertebrata</taxon>
        <taxon>Euteleostomi</taxon>
        <taxon>Actinopterygii</taxon>
        <taxon>Neopterygii</taxon>
        <taxon>Teleostei</taxon>
        <taxon>Neoteleostei</taxon>
        <taxon>Acanthomorphata</taxon>
        <taxon>Eupercaria</taxon>
        <taxon>Perciformes</taxon>
        <taxon>Percoidei</taxon>
        <taxon>Percidae</taxon>
        <taxon>Etheostomatinae</taxon>
        <taxon>Etheostoma</taxon>
    </lineage>
</organism>
<dbReference type="InterPro" id="IPR008984">
    <property type="entry name" value="SMAD_FHA_dom_sf"/>
</dbReference>
<dbReference type="GO" id="GO:0008270">
    <property type="term" value="F:zinc ion binding"/>
    <property type="evidence" value="ECO:0007669"/>
    <property type="project" value="UniProtKB-KW"/>
</dbReference>
<feature type="domain" description="FHA" evidence="15">
    <location>
        <begin position="25"/>
        <end position="91"/>
    </location>
</feature>
<comment type="catalytic activity">
    <reaction evidence="12">
        <text>S-ubiquitinyl-[E2 ubiquitin-conjugating enzyme]-L-cysteine + [acceptor protein]-L-lysine = [E2 ubiquitin-conjugating enzyme]-L-cysteine + N(6)-ubiquitinyl-[acceptor protein]-L-lysine.</text>
        <dbReference type="EC" id="2.3.2.27"/>
    </reaction>
</comment>
<dbReference type="Gene3D" id="3.30.40.10">
    <property type="entry name" value="Zinc/RING finger domain, C3HC4 (zinc finger)"/>
    <property type="match status" value="1"/>
</dbReference>
<keyword evidence="5 12" id="KW-0227">DNA damage</keyword>
<evidence type="ECO:0000256" key="13">
    <source>
        <dbReference type="SAM" id="Coils"/>
    </source>
</evidence>
<dbReference type="GO" id="GO:0045739">
    <property type="term" value="P:positive regulation of DNA repair"/>
    <property type="evidence" value="ECO:0007669"/>
    <property type="project" value="UniProtKB-UniRule"/>
</dbReference>
<keyword evidence="13" id="KW-0175">Coiled coil</keyword>
<keyword evidence="6 12" id="KW-0863">Zinc-finger</keyword>
<dbReference type="PANTHER" id="PTHR15067:SF4">
    <property type="entry name" value="E3 UBIQUITIN-PROTEIN LIGASE RNF8"/>
    <property type="match status" value="1"/>
</dbReference>
<feature type="region of interest" description="Disordered" evidence="14">
    <location>
        <begin position="456"/>
        <end position="480"/>
    </location>
</feature>
<evidence type="ECO:0000256" key="1">
    <source>
        <dbReference type="ARBA" id="ARBA00005797"/>
    </source>
</evidence>
<comment type="similarity">
    <text evidence="1">Belongs to the CHFR family.</text>
</comment>
<dbReference type="Gene3D" id="2.60.200.20">
    <property type="match status" value="1"/>
</dbReference>
<dbReference type="InterPro" id="IPR000253">
    <property type="entry name" value="FHA_dom"/>
</dbReference>
<dbReference type="GO" id="GO:0006302">
    <property type="term" value="P:double-strand break repair"/>
    <property type="evidence" value="ECO:0007669"/>
    <property type="project" value="UniProtKB-UniRule"/>
</dbReference>
<evidence type="ECO:0000256" key="7">
    <source>
        <dbReference type="ARBA" id="ARBA00022786"/>
    </source>
</evidence>
<comment type="pathway">
    <text evidence="12">Protein modification; protein ubiquitination.</text>
</comment>
<dbReference type="HAMAP" id="MF_03067">
    <property type="entry name" value="RNF8"/>
    <property type="match status" value="1"/>
</dbReference>
<keyword evidence="8 12" id="KW-0862">Zinc</keyword>
<keyword evidence="3 12" id="KW-0808">Transferase</keyword>
<feature type="region of interest" description="Disordered" evidence="14">
    <location>
        <begin position="143"/>
        <end position="226"/>
    </location>
</feature>
<dbReference type="GO" id="GO:0000151">
    <property type="term" value="C:ubiquitin ligase complex"/>
    <property type="evidence" value="ECO:0007669"/>
    <property type="project" value="UniProtKB-UniRule"/>
</dbReference>
<reference evidence="17 18" key="1">
    <citation type="submission" date="2019-08" db="EMBL/GenBank/DDBJ databases">
        <title>A chromosome-level genome assembly, high-density linkage maps, and genome scans reveal the genomic architecture of hybrid incompatibilities underlying speciation via character displacement in darters (Percidae: Etheostominae).</title>
        <authorList>
            <person name="Moran R.L."/>
            <person name="Catchen J.M."/>
            <person name="Fuller R.C."/>
        </authorList>
    </citation>
    <scope>NUCLEOTIDE SEQUENCE [LARGE SCALE GENOMIC DNA]</scope>
    <source>
        <strain evidence="17">EspeVRDwgs_2016</strain>
        <tissue evidence="17">Muscle</tissue>
    </source>
</reference>
<evidence type="ECO:0000256" key="2">
    <source>
        <dbReference type="ARBA" id="ARBA00017908"/>
    </source>
</evidence>
<evidence type="ECO:0000256" key="12">
    <source>
        <dbReference type="HAMAP-Rule" id="MF_03067"/>
    </source>
</evidence>
<dbReference type="GO" id="GO:0006325">
    <property type="term" value="P:chromatin organization"/>
    <property type="evidence" value="ECO:0007669"/>
    <property type="project" value="UniProtKB-KW"/>
</dbReference>
<comment type="similarity">
    <text evidence="12">Belongs to the RNF8 family.</text>
</comment>
<dbReference type="PROSITE" id="PS50006">
    <property type="entry name" value="FHA_DOMAIN"/>
    <property type="match status" value="1"/>
</dbReference>
<dbReference type="CDD" id="cd22663">
    <property type="entry name" value="FHA_RNF8"/>
    <property type="match status" value="1"/>
</dbReference>
<evidence type="ECO:0000256" key="14">
    <source>
        <dbReference type="SAM" id="MobiDB-lite"/>
    </source>
</evidence>
<sequence>MDTVTTDSSAAEEDDSSDSEVLCLMRVGRNSDWLRLFENTEITIGRGVDVTHQLLSPSCPLMISRMHCTFKQREDGKWTSLNGVWVNGNRIPAEEAHQLRLGDSIQLGVPVIGTEVEFDYILVQRPLKDIKFYLAKGHREGAKAAHVAKKPKRKWTAEEVEPSTSKPKLYRCSSADKSFAKPCPLSPVKRQQRLSHTQPEETGPSRHVQEVASLGGEPRQADPLREEHVRELRGQLETLRAKMHRMETLEKSFSETKRQLEAQKTQQQEELLKKQLEEALQEQKKVIDELALSREGFEEILLAKNKELEVTKEEKEKARAQKEEVVTQVTEVLENELQCIICSELFIEAVILNCAHSFCSHCIKQWRKKKDECPICRRAIQSQTRCLALDNCIDSMVENLSLDMKSRRQTLITERKADCAQVMVIHDDDSSRSSDSDSSMVSIDSSLSSVVSLDTDSSIHLDSSPPFSGFSDESVDEFDD</sequence>
<evidence type="ECO:0000259" key="16">
    <source>
        <dbReference type="PROSITE" id="PS50089"/>
    </source>
</evidence>
<dbReference type="GO" id="GO:0043130">
    <property type="term" value="F:ubiquitin binding"/>
    <property type="evidence" value="ECO:0007669"/>
    <property type="project" value="UniProtKB-UniRule"/>
</dbReference>
<dbReference type="GO" id="GO:0070936">
    <property type="term" value="P:protein K48-linked ubiquitination"/>
    <property type="evidence" value="ECO:0007669"/>
    <property type="project" value="TreeGrafter"/>
</dbReference>
<keyword evidence="11 12" id="KW-0539">Nucleus</keyword>
<evidence type="ECO:0000256" key="11">
    <source>
        <dbReference type="ARBA" id="ARBA00023242"/>
    </source>
</evidence>
<dbReference type="Pfam" id="PF00498">
    <property type="entry name" value="FHA"/>
    <property type="match status" value="1"/>
</dbReference>
<comment type="caution">
    <text evidence="17">The sequence shown here is derived from an EMBL/GenBank/DDBJ whole genome shotgun (WGS) entry which is preliminary data.</text>
</comment>
<dbReference type="GO" id="GO:0005634">
    <property type="term" value="C:nucleus"/>
    <property type="evidence" value="ECO:0007669"/>
    <property type="project" value="UniProtKB-UniRule"/>
</dbReference>
<dbReference type="EMBL" id="VOFY01000018">
    <property type="protein sequence ID" value="KAA8583075.1"/>
    <property type="molecule type" value="Genomic_DNA"/>
</dbReference>
<name>A0A5J5CR39_9PERO</name>
<keyword evidence="7 12" id="KW-0833">Ubl conjugation pathway</keyword>
<dbReference type="CDD" id="cd16535">
    <property type="entry name" value="RING-HC_RNF8"/>
    <property type="match status" value="1"/>
</dbReference>
<dbReference type="Proteomes" id="UP000327493">
    <property type="component" value="Chromosome 18"/>
</dbReference>
<dbReference type="GO" id="GO:0010212">
    <property type="term" value="P:response to ionizing radiation"/>
    <property type="evidence" value="ECO:0007669"/>
    <property type="project" value="UniProtKB-UniRule"/>
</dbReference>
<keyword evidence="18" id="KW-1185">Reference proteome</keyword>
<dbReference type="GO" id="GO:0006511">
    <property type="term" value="P:ubiquitin-dependent protein catabolic process"/>
    <property type="evidence" value="ECO:0007669"/>
    <property type="project" value="TreeGrafter"/>
</dbReference>
<accession>A0A5J5CR39</accession>
<evidence type="ECO:0000313" key="17">
    <source>
        <dbReference type="EMBL" id="KAA8583075.1"/>
    </source>
</evidence>
<evidence type="ECO:0000256" key="10">
    <source>
        <dbReference type="ARBA" id="ARBA00023204"/>
    </source>
</evidence>
<protein>
    <recommendedName>
        <fullName evidence="2">E3 ubiquitin-protein ligase CHFR</fullName>
    </recommendedName>
</protein>
<dbReference type="Gene3D" id="1.20.5.170">
    <property type="match status" value="1"/>
</dbReference>
<evidence type="ECO:0000256" key="3">
    <source>
        <dbReference type="ARBA" id="ARBA00022679"/>
    </source>
</evidence>
<dbReference type="GO" id="GO:0042393">
    <property type="term" value="F:histone binding"/>
    <property type="evidence" value="ECO:0007669"/>
    <property type="project" value="UniProtKB-UniRule"/>
</dbReference>
<dbReference type="GO" id="GO:0005829">
    <property type="term" value="C:cytosol"/>
    <property type="evidence" value="ECO:0007669"/>
    <property type="project" value="TreeGrafter"/>
</dbReference>
<keyword evidence="9 12" id="KW-0156">Chromatin regulator</keyword>
<dbReference type="SMART" id="SM00184">
    <property type="entry name" value="RING"/>
    <property type="match status" value="1"/>
</dbReference>
<dbReference type="InterPro" id="IPR017907">
    <property type="entry name" value="Znf_RING_CS"/>
</dbReference>
<dbReference type="PANTHER" id="PTHR15067">
    <property type="entry name" value="E3 UBIQUITIN-PROTEIN LIGASE RNF8"/>
    <property type="match status" value="1"/>
</dbReference>
<evidence type="ECO:0000256" key="5">
    <source>
        <dbReference type="ARBA" id="ARBA00022763"/>
    </source>
</evidence>
<evidence type="ECO:0000256" key="8">
    <source>
        <dbReference type="ARBA" id="ARBA00022833"/>
    </source>
</evidence>
<evidence type="ECO:0000256" key="6">
    <source>
        <dbReference type="ARBA" id="ARBA00022771"/>
    </source>
</evidence>
<dbReference type="SUPFAM" id="SSF57850">
    <property type="entry name" value="RING/U-box"/>
    <property type="match status" value="1"/>
</dbReference>
<dbReference type="GO" id="GO:0035861">
    <property type="term" value="C:site of double-strand break"/>
    <property type="evidence" value="ECO:0007669"/>
    <property type="project" value="TreeGrafter"/>
</dbReference>
<dbReference type="InterPro" id="IPR001841">
    <property type="entry name" value="Znf_RING"/>
</dbReference>
<dbReference type="GO" id="GO:0003682">
    <property type="term" value="F:chromatin binding"/>
    <property type="evidence" value="ECO:0007669"/>
    <property type="project" value="UniProtKB-UniRule"/>
</dbReference>
<feature type="coiled-coil region" evidence="13">
    <location>
        <begin position="229"/>
        <end position="335"/>
    </location>
</feature>
<keyword evidence="4 12" id="KW-0479">Metal-binding</keyword>
<dbReference type="SMART" id="SM00240">
    <property type="entry name" value="FHA"/>
    <property type="match status" value="1"/>
</dbReference>